<name>A0A397I2H4_9GLOM</name>
<sequence>MSKIRAYYMTNIKKELIYYGKELNIGDLKDVTNDCSIGNIVNLDNLDEEESSNNFNNNSEITSNRLVLEDIINLSIPIFDNENINFENNENNVNTNSPNFDYDPE</sequence>
<reference evidence="1 2" key="1">
    <citation type="submission" date="2018-08" db="EMBL/GenBank/DDBJ databases">
        <title>Genome and evolution of the arbuscular mycorrhizal fungus Diversispora epigaea (formerly Glomus versiforme) and its bacterial endosymbionts.</title>
        <authorList>
            <person name="Sun X."/>
            <person name="Fei Z."/>
            <person name="Harrison M."/>
        </authorList>
    </citation>
    <scope>NUCLEOTIDE SEQUENCE [LARGE SCALE GENOMIC DNA]</scope>
    <source>
        <strain evidence="1 2">IT104</strain>
    </source>
</reference>
<dbReference type="AlphaFoldDB" id="A0A397I2H4"/>
<accession>A0A397I2H4</accession>
<gene>
    <name evidence="1" type="ORF">Glove_279g2</name>
</gene>
<proteinExistence type="predicted"/>
<dbReference type="EMBL" id="PQFF01000256">
    <property type="protein sequence ID" value="RHZ69725.1"/>
    <property type="molecule type" value="Genomic_DNA"/>
</dbReference>
<organism evidence="1 2">
    <name type="scientific">Diversispora epigaea</name>
    <dbReference type="NCBI Taxonomy" id="1348612"/>
    <lineage>
        <taxon>Eukaryota</taxon>
        <taxon>Fungi</taxon>
        <taxon>Fungi incertae sedis</taxon>
        <taxon>Mucoromycota</taxon>
        <taxon>Glomeromycotina</taxon>
        <taxon>Glomeromycetes</taxon>
        <taxon>Diversisporales</taxon>
        <taxon>Diversisporaceae</taxon>
        <taxon>Diversispora</taxon>
    </lineage>
</organism>
<comment type="caution">
    <text evidence="1">The sequence shown here is derived from an EMBL/GenBank/DDBJ whole genome shotgun (WGS) entry which is preliminary data.</text>
</comment>
<keyword evidence="2" id="KW-1185">Reference proteome</keyword>
<protein>
    <submittedName>
        <fullName evidence="1">Uncharacterized protein</fullName>
    </submittedName>
</protein>
<evidence type="ECO:0000313" key="1">
    <source>
        <dbReference type="EMBL" id="RHZ69725.1"/>
    </source>
</evidence>
<evidence type="ECO:0000313" key="2">
    <source>
        <dbReference type="Proteomes" id="UP000266861"/>
    </source>
</evidence>
<dbReference type="OrthoDB" id="2372398at2759"/>
<dbReference type="Proteomes" id="UP000266861">
    <property type="component" value="Unassembled WGS sequence"/>
</dbReference>